<evidence type="ECO:0000256" key="6">
    <source>
        <dbReference type="ARBA" id="ARBA00022692"/>
    </source>
</evidence>
<evidence type="ECO:0000256" key="7">
    <source>
        <dbReference type="ARBA" id="ARBA00022989"/>
    </source>
</evidence>
<organism evidence="11 12">
    <name type="scientific">Paractinoplanes pyxinae</name>
    <dbReference type="NCBI Taxonomy" id="2997416"/>
    <lineage>
        <taxon>Bacteria</taxon>
        <taxon>Bacillati</taxon>
        <taxon>Actinomycetota</taxon>
        <taxon>Actinomycetes</taxon>
        <taxon>Micromonosporales</taxon>
        <taxon>Micromonosporaceae</taxon>
        <taxon>Paractinoplanes</taxon>
    </lineage>
</organism>
<evidence type="ECO:0000256" key="9">
    <source>
        <dbReference type="SAM" id="Phobius"/>
    </source>
</evidence>
<feature type="transmembrane region" description="Helical" evidence="9">
    <location>
        <begin position="81"/>
        <end position="106"/>
    </location>
</feature>
<keyword evidence="7 9" id="KW-1133">Transmembrane helix</keyword>
<dbReference type="CDD" id="cd17471">
    <property type="entry name" value="MFS_Set"/>
    <property type="match status" value="1"/>
</dbReference>
<keyword evidence="4" id="KW-1003">Cell membrane</keyword>
<evidence type="ECO:0000256" key="2">
    <source>
        <dbReference type="ARBA" id="ARBA00006523"/>
    </source>
</evidence>
<keyword evidence="6 9" id="KW-0812">Transmembrane</keyword>
<dbReference type="RefSeq" id="WP_267568616.1">
    <property type="nucleotide sequence ID" value="NZ_JAPNTZ010000018.1"/>
</dbReference>
<evidence type="ECO:0000259" key="10">
    <source>
        <dbReference type="PROSITE" id="PS50850"/>
    </source>
</evidence>
<feature type="domain" description="Major facilitator superfamily (MFS) profile" evidence="10">
    <location>
        <begin position="192"/>
        <end position="377"/>
    </location>
</feature>
<keyword evidence="8 9" id="KW-0472">Membrane</keyword>
<keyword evidence="3" id="KW-0813">Transport</keyword>
<dbReference type="InterPro" id="IPR020846">
    <property type="entry name" value="MFS_dom"/>
</dbReference>
<comment type="caution">
    <text evidence="11">The sequence shown here is derived from an EMBL/GenBank/DDBJ whole genome shotgun (WGS) entry which is preliminary data.</text>
</comment>
<dbReference type="Proteomes" id="UP001151002">
    <property type="component" value="Unassembled WGS sequence"/>
</dbReference>
<feature type="transmembrane region" description="Helical" evidence="9">
    <location>
        <begin position="59"/>
        <end position="75"/>
    </location>
</feature>
<gene>
    <name evidence="11" type="ORF">OWR29_39200</name>
</gene>
<evidence type="ECO:0000256" key="5">
    <source>
        <dbReference type="ARBA" id="ARBA00022597"/>
    </source>
</evidence>
<evidence type="ECO:0000256" key="1">
    <source>
        <dbReference type="ARBA" id="ARBA00004651"/>
    </source>
</evidence>
<dbReference type="Gene3D" id="1.20.1250.20">
    <property type="entry name" value="MFS general substrate transporter like domains"/>
    <property type="match status" value="2"/>
</dbReference>
<name>A0ABT4BC11_9ACTN</name>
<keyword evidence="12" id="KW-1185">Reference proteome</keyword>
<evidence type="ECO:0000313" key="12">
    <source>
        <dbReference type="Proteomes" id="UP001151002"/>
    </source>
</evidence>
<dbReference type="PANTHER" id="PTHR23535">
    <property type="entry name" value="SUGAR EFFLUX TRANSPORTER A-RELATED"/>
    <property type="match status" value="1"/>
</dbReference>
<comment type="subcellular location">
    <subcellularLocation>
        <location evidence="1">Cell membrane</location>
        <topology evidence="1">Multi-pass membrane protein</topology>
    </subcellularLocation>
</comment>
<evidence type="ECO:0000256" key="8">
    <source>
        <dbReference type="ARBA" id="ARBA00023136"/>
    </source>
</evidence>
<dbReference type="InterPro" id="IPR011701">
    <property type="entry name" value="MFS"/>
</dbReference>
<feature type="transmembrane region" description="Helical" evidence="9">
    <location>
        <begin position="231"/>
        <end position="253"/>
    </location>
</feature>
<feature type="domain" description="Major facilitator superfamily (MFS) profile" evidence="10">
    <location>
        <begin position="1"/>
        <end position="175"/>
    </location>
</feature>
<feature type="transmembrane region" description="Helical" evidence="9">
    <location>
        <begin position="25"/>
        <end position="47"/>
    </location>
</feature>
<accession>A0ABT4BC11</accession>
<feature type="transmembrane region" description="Helical" evidence="9">
    <location>
        <begin position="153"/>
        <end position="173"/>
    </location>
</feature>
<feature type="transmembrane region" description="Helical" evidence="9">
    <location>
        <begin position="260"/>
        <end position="279"/>
    </location>
</feature>
<dbReference type="SUPFAM" id="SSF103473">
    <property type="entry name" value="MFS general substrate transporter"/>
    <property type="match status" value="1"/>
</dbReference>
<feature type="transmembrane region" description="Helical" evidence="9">
    <location>
        <begin position="343"/>
        <end position="363"/>
    </location>
</feature>
<evidence type="ECO:0000313" key="11">
    <source>
        <dbReference type="EMBL" id="MCY1144059.1"/>
    </source>
</evidence>
<feature type="transmembrane region" description="Helical" evidence="9">
    <location>
        <begin position="127"/>
        <end position="147"/>
    </location>
</feature>
<feature type="transmembrane region" description="Helical" evidence="9">
    <location>
        <begin position="285"/>
        <end position="306"/>
    </location>
</feature>
<dbReference type="PROSITE" id="PS50850">
    <property type="entry name" value="MFS"/>
    <property type="match status" value="2"/>
</dbReference>
<dbReference type="Pfam" id="PF07690">
    <property type="entry name" value="MFS_1"/>
    <property type="match status" value="2"/>
</dbReference>
<keyword evidence="5" id="KW-0762">Sugar transport</keyword>
<proteinExistence type="inferred from homology"/>
<feature type="transmembrane region" description="Helical" evidence="9">
    <location>
        <begin position="318"/>
        <end position="337"/>
    </location>
</feature>
<dbReference type="InterPro" id="IPR036259">
    <property type="entry name" value="MFS_trans_sf"/>
</dbReference>
<reference evidence="11" key="1">
    <citation type="submission" date="2022-11" db="EMBL/GenBank/DDBJ databases">
        <authorList>
            <person name="Somphong A."/>
            <person name="Phongsopitanun W."/>
        </authorList>
    </citation>
    <scope>NUCLEOTIDE SEQUENCE</scope>
    <source>
        <strain evidence="11">Pm04-4</strain>
    </source>
</reference>
<comment type="similarity">
    <text evidence="2">Belongs to the major facilitator superfamily. Set transporter family.</text>
</comment>
<feature type="transmembrane region" description="Helical" evidence="9">
    <location>
        <begin position="194"/>
        <end position="219"/>
    </location>
</feature>
<dbReference type="PANTHER" id="PTHR23535:SF2">
    <property type="entry name" value="SUGAR EFFLUX TRANSPORTER A-RELATED"/>
    <property type="match status" value="1"/>
</dbReference>
<protein>
    <submittedName>
        <fullName evidence="11">Sugar efflux transporter</fullName>
    </submittedName>
</protein>
<evidence type="ECO:0000256" key="4">
    <source>
        <dbReference type="ARBA" id="ARBA00022475"/>
    </source>
</evidence>
<dbReference type="EMBL" id="JAPNTZ010000018">
    <property type="protein sequence ID" value="MCY1144059.1"/>
    <property type="molecule type" value="Genomic_DNA"/>
</dbReference>
<sequence>MLLLGVAESMTGPYLVLFGSDRANLSPFAIGVFVSLVSVSGIAVSTLLGRRYDRSPARWPALLAVIASAVGYLLLTTTTSYALLLIIAATFLGTGTAAFAQLFVLARSHLQSTASQNSTRGTALLRSVWSLAWAIGPMVGAALLPWYGFTGLFVVTAVGFAAVAVPVLLAGPPPQPEASASSAPAEASPSGRSVAVLVASFALFHTAMFAGSVVLPLYVTDVLGQSESDVGFLFSVGAAVEIPAALALLLVPARANKKRLILIGMALLLLYFVIIAISSNMTVLLLAQIARGVAIAVVGALGITYFQDLMPHATGRATTMFANSAAAGSLVSGVLAGSAAQIIGYRSTLLLCGALSALAWLLLTASRRTRPTETPTT</sequence>
<evidence type="ECO:0000256" key="3">
    <source>
        <dbReference type="ARBA" id="ARBA00022448"/>
    </source>
</evidence>